<dbReference type="InterPro" id="IPR008948">
    <property type="entry name" value="L-Aspartase-like"/>
</dbReference>
<name>A0A5C1QLJ1_9SPIO</name>
<dbReference type="KEGG" id="ock:EXM22_03100"/>
<proteinExistence type="predicted"/>
<organism evidence="2 3">
    <name type="scientific">Oceanispirochaeta crateris</name>
    <dbReference type="NCBI Taxonomy" id="2518645"/>
    <lineage>
        <taxon>Bacteria</taxon>
        <taxon>Pseudomonadati</taxon>
        <taxon>Spirochaetota</taxon>
        <taxon>Spirochaetia</taxon>
        <taxon>Spirochaetales</taxon>
        <taxon>Spirochaetaceae</taxon>
        <taxon>Oceanispirochaeta</taxon>
    </lineage>
</organism>
<sequence>MRHYGRETEKALAILGEGQTPRKLIQAYGEVKLACIRAQQEEASLYPPDFFILLEDAALEVIRGDHDNQFPLPLAQGGAGTSLHMNFCEVLSSLGNSRTKGQFKAHPLEHIGLYQSTNDTLSTAVILMSFRLLEEIESKIIRLQEELVSRETLYQEWVMTGRTEMQDALPMTLGQLFGAWAGPVERDRWRLNKVRERLRLIPLGGTAVGTGFSAPRKYVFAAEKALRRITGLPLCRSQNLCDQVAHWDSLAESAGVLGLCAENLIKWTGDLLLYSSTFLGEIPQEEQQFGSTIMPSKANPVLIELIRGLSLDVHSSADLVKRYASEGQLQLNAYLPFMAEHMIRMGEKLSKALSTASERLLPALKPDRALMEEHLVNSSALINTLREPLGYQNVKELLPLLRKAGLKDRQELIQWLSQNSSMDLKELEDRLHLHHLTSGGKI</sequence>
<protein>
    <submittedName>
        <fullName evidence="2">Fumarate lyase</fullName>
    </submittedName>
</protein>
<dbReference type="EMBL" id="CP036150">
    <property type="protein sequence ID" value="QEN07022.1"/>
    <property type="molecule type" value="Genomic_DNA"/>
</dbReference>
<dbReference type="SUPFAM" id="SSF48557">
    <property type="entry name" value="L-aspartase-like"/>
    <property type="match status" value="1"/>
</dbReference>
<dbReference type="GO" id="GO:0006531">
    <property type="term" value="P:aspartate metabolic process"/>
    <property type="evidence" value="ECO:0007669"/>
    <property type="project" value="TreeGrafter"/>
</dbReference>
<dbReference type="Gene3D" id="1.10.275.10">
    <property type="entry name" value="Fumarase/aspartase (N-terminal domain)"/>
    <property type="match status" value="1"/>
</dbReference>
<dbReference type="OrthoDB" id="9802809at2"/>
<keyword evidence="3" id="KW-1185">Reference proteome</keyword>
<keyword evidence="2" id="KW-0456">Lyase</keyword>
<dbReference type="Proteomes" id="UP000324209">
    <property type="component" value="Chromosome"/>
</dbReference>
<dbReference type="InterPro" id="IPR051546">
    <property type="entry name" value="Aspartate_Ammonia-Lyase"/>
</dbReference>
<dbReference type="AlphaFoldDB" id="A0A5C1QLJ1"/>
<dbReference type="PRINTS" id="PR00149">
    <property type="entry name" value="FUMRATELYASE"/>
</dbReference>
<accession>A0A5C1QLJ1</accession>
<dbReference type="PANTHER" id="PTHR42696">
    <property type="entry name" value="ASPARTATE AMMONIA-LYASE"/>
    <property type="match status" value="1"/>
</dbReference>
<dbReference type="PANTHER" id="PTHR42696:SF2">
    <property type="entry name" value="ASPARTATE AMMONIA-LYASE"/>
    <property type="match status" value="1"/>
</dbReference>
<evidence type="ECO:0000313" key="3">
    <source>
        <dbReference type="Proteomes" id="UP000324209"/>
    </source>
</evidence>
<dbReference type="RefSeq" id="WP_149485104.1">
    <property type="nucleotide sequence ID" value="NZ_CP036150.1"/>
</dbReference>
<dbReference type="GO" id="GO:0005829">
    <property type="term" value="C:cytosol"/>
    <property type="evidence" value="ECO:0007669"/>
    <property type="project" value="TreeGrafter"/>
</dbReference>
<dbReference type="InterPro" id="IPR000362">
    <property type="entry name" value="Fumarate_lyase_fam"/>
</dbReference>
<evidence type="ECO:0000313" key="2">
    <source>
        <dbReference type="EMBL" id="QEN07022.1"/>
    </source>
</evidence>
<dbReference type="InterPro" id="IPR022761">
    <property type="entry name" value="Fumarate_lyase_N"/>
</dbReference>
<dbReference type="Pfam" id="PF00206">
    <property type="entry name" value="Lyase_1"/>
    <property type="match status" value="1"/>
</dbReference>
<dbReference type="Gene3D" id="1.20.200.10">
    <property type="entry name" value="Fumarase/aspartase (Central domain)"/>
    <property type="match status" value="1"/>
</dbReference>
<evidence type="ECO:0000259" key="1">
    <source>
        <dbReference type="Pfam" id="PF00206"/>
    </source>
</evidence>
<feature type="domain" description="Fumarate lyase N-terminal" evidence="1">
    <location>
        <begin position="48"/>
        <end position="313"/>
    </location>
</feature>
<reference evidence="2 3" key="1">
    <citation type="submission" date="2019-02" db="EMBL/GenBank/DDBJ databases">
        <title>Complete Genome Sequence and Methylome Analysis of free living Spirochaetas.</title>
        <authorList>
            <person name="Fomenkov A."/>
            <person name="Dubinina G."/>
            <person name="Leshcheva N."/>
            <person name="Mikheeva N."/>
            <person name="Grabovich M."/>
            <person name="Vincze T."/>
            <person name="Roberts R.J."/>
        </authorList>
    </citation>
    <scope>NUCLEOTIDE SEQUENCE [LARGE SCALE GENOMIC DNA]</scope>
    <source>
        <strain evidence="2 3">K2</strain>
    </source>
</reference>
<dbReference type="GO" id="GO:0008797">
    <property type="term" value="F:aspartate ammonia-lyase activity"/>
    <property type="evidence" value="ECO:0007669"/>
    <property type="project" value="TreeGrafter"/>
</dbReference>
<gene>
    <name evidence="2" type="ORF">EXM22_03100</name>
</gene>
<dbReference type="InterPro" id="IPR024083">
    <property type="entry name" value="Fumarase/histidase_N"/>
</dbReference>